<keyword evidence="2" id="KW-1185">Reference proteome</keyword>
<gene>
    <name evidence="1" type="ORF">J3U88_17325</name>
</gene>
<dbReference type="Proteomes" id="UP000664417">
    <property type="component" value="Unassembled WGS sequence"/>
</dbReference>
<sequence length="82" mass="9438">MQRLSQGRPGQLGSFCRFLAEAGVNIEVMYSDHDHRLILVVDDLKRARVIANQWQREEHVERPAKWPHLLAGMALRERGCSS</sequence>
<dbReference type="InterPro" id="IPR045865">
    <property type="entry name" value="ACT-like_dom_sf"/>
</dbReference>
<name>A0A8J7QHE6_9BACT</name>
<dbReference type="AlphaFoldDB" id="A0A8J7QHE6"/>
<protein>
    <recommendedName>
        <fullName evidence="3">ACT domain-containing protein</fullName>
    </recommendedName>
</protein>
<proteinExistence type="predicted"/>
<comment type="caution">
    <text evidence="1">The sequence shown here is derived from an EMBL/GenBank/DDBJ whole genome shotgun (WGS) entry which is preliminary data.</text>
</comment>
<dbReference type="EMBL" id="JAFREP010000016">
    <property type="protein sequence ID" value="MBO1320240.1"/>
    <property type="molecule type" value="Genomic_DNA"/>
</dbReference>
<accession>A0A8J7QHE6</accession>
<evidence type="ECO:0000313" key="2">
    <source>
        <dbReference type="Proteomes" id="UP000664417"/>
    </source>
</evidence>
<dbReference type="Gene3D" id="3.30.2130.10">
    <property type="entry name" value="VC0802-like"/>
    <property type="match status" value="1"/>
</dbReference>
<organism evidence="1 2">
    <name type="scientific">Acanthopleuribacter pedis</name>
    <dbReference type="NCBI Taxonomy" id="442870"/>
    <lineage>
        <taxon>Bacteria</taxon>
        <taxon>Pseudomonadati</taxon>
        <taxon>Acidobacteriota</taxon>
        <taxon>Holophagae</taxon>
        <taxon>Acanthopleuribacterales</taxon>
        <taxon>Acanthopleuribacteraceae</taxon>
        <taxon>Acanthopleuribacter</taxon>
    </lineage>
</organism>
<dbReference type="SUPFAM" id="SSF55021">
    <property type="entry name" value="ACT-like"/>
    <property type="match status" value="1"/>
</dbReference>
<reference evidence="1" key="1">
    <citation type="submission" date="2021-03" db="EMBL/GenBank/DDBJ databases">
        <authorList>
            <person name="Wang G."/>
        </authorList>
    </citation>
    <scope>NUCLEOTIDE SEQUENCE</scope>
    <source>
        <strain evidence="1">KCTC 12899</strain>
    </source>
</reference>
<evidence type="ECO:0008006" key="3">
    <source>
        <dbReference type="Google" id="ProtNLM"/>
    </source>
</evidence>
<evidence type="ECO:0000313" key="1">
    <source>
        <dbReference type="EMBL" id="MBO1320240.1"/>
    </source>
</evidence>
<dbReference type="RefSeq" id="WP_207860194.1">
    <property type="nucleotide sequence ID" value="NZ_JAFREP010000016.1"/>
</dbReference>